<dbReference type="GO" id="GO:0004888">
    <property type="term" value="F:transmembrane signaling receptor activity"/>
    <property type="evidence" value="ECO:0007669"/>
    <property type="project" value="InterPro"/>
</dbReference>
<evidence type="ECO:0000313" key="11">
    <source>
        <dbReference type="Proteomes" id="UP000219467"/>
    </source>
</evidence>
<feature type="domain" description="HAMP" evidence="9">
    <location>
        <begin position="208"/>
        <end position="260"/>
    </location>
</feature>
<dbReference type="GO" id="GO:0006935">
    <property type="term" value="P:chemotaxis"/>
    <property type="evidence" value="ECO:0007669"/>
    <property type="project" value="UniProtKB-KW"/>
</dbReference>
<dbReference type="InterPro" id="IPR024478">
    <property type="entry name" value="HlyB_4HB_MCP"/>
</dbReference>
<dbReference type="SUPFAM" id="SSF58104">
    <property type="entry name" value="Methyl-accepting chemotaxis protein (MCP) signaling domain"/>
    <property type="match status" value="1"/>
</dbReference>
<dbReference type="CDD" id="cd06225">
    <property type="entry name" value="HAMP"/>
    <property type="match status" value="1"/>
</dbReference>
<dbReference type="Pfam" id="PF00672">
    <property type="entry name" value="HAMP"/>
    <property type="match status" value="1"/>
</dbReference>
<evidence type="ECO:0000256" key="2">
    <source>
        <dbReference type="ARBA" id="ARBA00022500"/>
    </source>
</evidence>
<protein>
    <submittedName>
        <fullName evidence="10">Methyl-accepting chemotaxis protein</fullName>
    </submittedName>
</protein>
<keyword evidence="5" id="KW-0175">Coiled coil</keyword>
<keyword evidence="7" id="KW-0812">Transmembrane</keyword>
<evidence type="ECO:0000256" key="4">
    <source>
        <dbReference type="PROSITE-ProRule" id="PRU00284"/>
    </source>
</evidence>
<keyword evidence="7" id="KW-1133">Transmembrane helix</keyword>
<organism evidence="10 11">
    <name type="scientific">Cereibacter ovatus</name>
    <dbReference type="NCBI Taxonomy" id="439529"/>
    <lineage>
        <taxon>Bacteria</taxon>
        <taxon>Pseudomonadati</taxon>
        <taxon>Pseudomonadota</taxon>
        <taxon>Alphaproteobacteria</taxon>
        <taxon>Rhodobacterales</taxon>
        <taxon>Paracoccaceae</taxon>
        <taxon>Cereibacter</taxon>
    </lineage>
</organism>
<evidence type="ECO:0000313" key="10">
    <source>
        <dbReference type="EMBL" id="SNX70261.1"/>
    </source>
</evidence>
<feature type="coiled-coil region" evidence="5">
    <location>
        <begin position="76"/>
        <end position="103"/>
    </location>
</feature>
<dbReference type="InterPro" id="IPR004090">
    <property type="entry name" value="Chemotax_Me-accpt_rcpt"/>
</dbReference>
<name>A0A285CRU0_9RHOB</name>
<feature type="compositionally biased region" description="Low complexity" evidence="6">
    <location>
        <begin position="287"/>
        <end position="301"/>
    </location>
</feature>
<keyword evidence="2" id="KW-0145">Chemotaxis</keyword>
<evidence type="ECO:0000256" key="1">
    <source>
        <dbReference type="ARBA" id="ARBA00004370"/>
    </source>
</evidence>
<comment type="subcellular location">
    <subcellularLocation>
        <location evidence="1">Membrane</location>
    </subcellularLocation>
</comment>
<dbReference type="AlphaFoldDB" id="A0A285CRU0"/>
<dbReference type="FunFam" id="1.10.287.950:FF:000001">
    <property type="entry name" value="Methyl-accepting chemotaxis sensory transducer"/>
    <property type="match status" value="1"/>
</dbReference>
<feature type="region of interest" description="Disordered" evidence="6">
    <location>
        <begin position="273"/>
        <end position="301"/>
    </location>
</feature>
<keyword evidence="11" id="KW-1185">Reference proteome</keyword>
<feature type="region of interest" description="Disordered" evidence="6">
    <location>
        <begin position="503"/>
        <end position="566"/>
    </location>
</feature>
<dbReference type="Gene3D" id="1.10.287.950">
    <property type="entry name" value="Methyl-accepting chemotaxis protein"/>
    <property type="match status" value="1"/>
</dbReference>
<feature type="domain" description="Methyl-accepting transducer" evidence="8">
    <location>
        <begin position="265"/>
        <end position="480"/>
    </location>
</feature>
<evidence type="ECO:0000256" key="5">
    <source>
        <dbReference type="SAM" id="Coils"/>
    </source>
</evidence>
<feature type="compositionally biased region" description="Basic and acidic residues" evidence="6">
    <location>
        <begin position="503"/>
        <end position="514"/>
    </location>
</feature>
<feature type="compositionally biased region" description="Low complexity" evidence="6">
    <location>
        <begin position="524"/>
        <end position="543"/>
    </location>
</feature>
<dbReference type="PANTHER" id="PTHR43531">
    <property type="entry name" value="PROTEIN ICFG"/>
    <property type="match status" value="1"/>
</dbReference>
<comment type="similarity">
    <text evidence="3">Belongs to the methyl-accepting chemotaxis (MCP) protein family.</text>
</comment>
<dbReference type="RefSeq" id="WP_097030252.1">
    <property type="nucleotide sequence ID" value="NZ_OAOQ01000005.1"/>
</dbReference>
<evidence type="ECO:0000259" key="8">
    <source>
        <dbReference type="PROSITE" id="PS50111"/>
    </source>
</evidence>
<dbReference type="InterPro" id="IPR004089">
    <property type="entry name" value="MCPsignal_dom"/>
</dbReference>
<keyword evidence="7" id="KW-0472">Membrane</keyword>
<dbReference type="SMART" id="SM00283">
    <property type="entry name" value="MA"/>
    <property type="match status" value="1"/>
</dbReference>
<dbReference type="InterPro" id="IPR003660">
    <property type="entry name" value="HAMP_dom"/>
</dbReference>
<dbReference type="PANTHER" id="PTHR43531:SF11">
    <property type="entry name" value="METHYL-ACCEPTING CHEMOTAXIS PROTEIN 3"/>
    <property type="match status" value="1"/>
</dbReference>
<evidence type="ECO:0000256" key="6">
    <source>
        <dbReference type="SAM" id="MobiDB-lite"/>
    </source>
</evidence>
<dbReference type="Proteomes" id="UP000219467">
    <property type="component" value="Unassembled WGS sequence"/>
</dbReference>
<dbReference type="OrthoDB" id="9814362at2"/>
<dbReference type="GO" id="GO:0005886">
    <property type="term" value="C:plasma membrane"/>
    <property type="evidence" value="ECO:0007669"/>
    <property type="project" value="TreeGrafter"/>
</dbReference>
<dbReference type="PROSITE" id="PS50111">
    <property type="entry name" value="CHEMOTAXIS_TRANSDUC_2"/>
    <property type="match status" value="1"/>
</dbReference>
<dbReference type="EMBL" id="OAOQ01000005">
    <property type="protein sequence ID" value="SNX70261.1"/>
    <property type="molecule type" value="Genomic_DNA"/>
</dbReference>
<feature type="compositionally biased region" description="Polar residues" evidence="6">
    <location>
        <begin position="273"/>
        <end position="286"/>
    </location>
</feature>
<evidence type="ECO:0000256" key="3">
    <source>
        <dbReference type="ARBA" id="ARBA00029447"/>
    </source>
</evidence>
<dbReference type="Pfam" id="PF12729">
    <property type="entry name" value="4HB_MCP_1"/>
    <property type="match status" value="1"/>
</dbReference>
<dbReference type="InterPro" id="IPR051310">
    <property type="entry name" value="MCP_chemotaxis"/>
</dbReference>
<dbReference type="SMART" id="SM00304">
    <property type="entry name" value="HAMP"/>
    <property type="match status" value="1"/>
</dbReference>
<reference evidence="11" key="1">
    <citation type="submission" date="2017-08" db="EMBL/GenBank/DDBJ databases">
        <authorList>
            <person name="Varghese N."/>
            <person name="Submissions S."/>
        </authorList>
    </citation>
    <scope>NUCLEOTIDE SEQUENCE [LARGE SCALE GENOMIC DNA]</scope>
    <source>
        <strain evidence="11">JA234</strain>
    </source>
</reference>
<dbReference type="PRINTS" id="PR00260">
    <property type="entry name" value="CHEMTRNSDUCR"/>
</dbReference>
<keyword evidence="4" id="KW-0807">Transducer</keyword>
<proteinExistence type="inferred from homology"/>
<dbReference type="Pfam" id="PF00015">
    <property type="entry name" value="MCPsignal"/>
    <property type="match status" value="1"/>
</dbReference>
<feature type="transmembrane region" description="Helical" evidence="7">
    <location>
        <begin position="187"/>
        <end position="208"/>
    </location>
</feature>
<sequence length="566" mass="60528">MTIKLKLIAAFLAVFLLSGITAAYAIRGFSSLNDQVIAIVDGEVQSVIAAENLQAAQLRIKGSIREHFINTDPAAMRRIEDDLAEARKAQKAALDQLNSLDLEEEDRRLLETYVSLREKISQVNNDALEFSKKNDIDSAVRIVLDPEIVALQAERERLIDVFLDRQIAHLGQYKGRAAADVSEAKRMLVMLIVLAGIVGLGAASWMIVSISRGLRKALDLSKRVADGDLSETAEVSGRDEITALLESANAMVLKLREIVGGVTSVSRDVSSGSAQMAATSEELSQGANEQASATEQASASVEQMAANIKQAADNAAQTERMATKAADDARASGQAVGEAVEAMRAIAERINVVQEIARQTDLLALNAAVEAARAGEHGRGFAVVASEVRKLAERSQQAASEISGLSARTVRAAAGAGEMLAHLVPDIERTSRLVSDISVASRELSAGAQQVSTAIQQLDKVTQQNSAASQELAGGASHLSSQAERLEETVGYFRMGERRERAEPQKLRVVDGGREQQPSPPRVPVARPAPVRAAPGGFDFSLDGADDDLDDAFDRLAGSDRPQLRR</sequence>
<dbReference type="PROSITE" id="PS50885">
    <property type="entry name" value="HAMP"/>
    <property type="match status" value="1"/>
</dbReference>
<accession>A0A285CRU0</accession>
<dbReference type="GO" id="GO:0007165">
    <property type="term" value="P:signal transduction"/>
    <property type="evidence" value="ECO:0007669"/>
    <property type="project" value="UniProtKB-KW"/>
</dbReference>
<evidence type="ECO:0000256" key="7">
    <source>
        <dbReference type="SAM" id="Phobius"/>
    </source>
</evidence>
<evidence type="ECO:0000259" key="9">
    <source>
        <dbReference type="PROSITE" id="PS50885"/>
    </source>
</evidence>
<gene>
    <name evidence="10" type="ORF">SAMN05878503_105170</name>
</gene>